<feature type="region of interest" description="Disordered" evidence="9">
    <location>
        <begin position="1"/>
        <end position="65"/>
    </location>
</feature>
<dbReference type="GO" id="GO:1990575">
    <property type="term" value="P:mitochondrial L-ornithine transmembrane transport"/>
    <property type="evidence" value="ECO:0007669"/>
    <property type="project" value="TreeGrafter"/>
</dbReference>
<feature type="region of interest" description="Disordered" evidence="9">
    <location>
        <begin position="508"/>
        <end position="553"/>
    </location>
</feature>
<evidence type="ECO:0000313" key="12">
    <source>
        <dbReference type="Proteomes" id="UP000245783"/>
    </source>
</evidence>
<evidence type="ECO:0000256" key="2">
    <source>
        <dbReference type="ARBA" id="ARBA00006375"/>
    </source>
</evidence>
<accession>A0A316W309</accession>
<dbReference type="EMBL" id="KZ819363">
    <property type="protein sequence ID" value="PWN44170.1"/>
    <property type="molecule type" value="Genomic_DNA"/>
</dbReference>
<keyword evidence="12" id="KW-1185">Reference proteome</keyword>
<feature type="transmembrane region" description="Helical" evidence="10">
    <location>
        <begin position="133"/>
        <end position="153"/>
    </location>
</feature>
<organism evidence="11 12">
    <name type="scientific">Ceraceosorus guamensis</name>
    <dbReference type="NCBI Taxonomy" id="1522189"/>
    <lineage>
        <taxon>Eukaryota</taxon>
        <taxon>Fungi</taxon>
        <taxon>Dikarya</taxon>
        <taxon>Basidiomycota</taxon>
        <taxon>Ustilaginomycotina</taxon>
        <taxon>Exobasidiomycetes</taxon>
        <taxon>Ceraceosorales</taxon>
        <taxon>Ceraceosoraceae</taxon>
        <taxon>Ceraceosorus</taxon>
    </lineage>
</organism>
<dbReference type="SUPFAM" id="SSF103506">
    <property type="entry name" value="Mitochondrial carrier"/>
    <property type="match status" value="1"/>
</dbReference>
<evidence type="ECO:0000256" key="3">
    <source>
        <dbReference type="ARBA" id="ARBA00022448"/>
    </source>
</evidence>
<keyword evidence="3" id="KW-0813">Transport</keyword>
<feature type="region of interest" description="Disordered" evidence="9">
    <location>
        <begin position="353"/>
        <end position="375"/>
    </location>
</feature>
<evidence type="ECO:0000256" key="8">
    <source>
        <dbReference type="ARBA" id="ARBA00023136"/>
    </source>
</evidence>
<evidence type="ECO:0000256" key="9">
    <source>
        <dbReference type="SAM" id="MobiDB-lite"/>
    </source>
</evidence>
<evidence type="ECO:0000256" key="7">
    <source>
        <dbReference type="ARBA" id="ARBA00023128"/>
    </source>
</evidence>
<evidence type="ECO:0008006" key="13">
    <source>
        <dbReference type="Google" id="ProtNLM"/>
    </source>
</evidence>
<dbReference type="PANTHER" id="PTHR45624:SF52">
    <property type="entry name" value="MITOCHONDRIAL CARRIER"/>
    <property type="match status" value="1"/>
</dbReference>
<feature type="transmembrane region" description="Helical" evidence="10">
    <location>
        <begin position="383"/>
        <end position="403"/>
    </location>
</feature>
<evidence type="ECO:0000313" key="11">
    <source>
        <dbReference type="EMBL" id="PWN44170.1"/>
    </source>
</evidence>
<dbReference type="InterPro" id="IPR050567">
    <property type="entry name" value="Mitochondrial_Carrier"/>
</dbReference>
<evidence type="ECO:0000256" key="5">
    <source>
        <dbReference type="ARBA" id="ARBA00022737"/>
    </source>
</evidence>
<dbReference type="InParanoid" id="A0A316W309"/>
<dbReference type="STRING" id="1522189.A0A316W309"/>
<feature type="compositionally biased region" description="Polar residues" evidence="9">
    <location>
        <begin position="357"/>
        <end position="375"/>
    </location>
</feature>
<proteinExistence type="inferred from homology"/>
<keyword evidence="5" id="KW-0677">Repeat</keyword>
<reference evidence="11 12" key="1">
    <citation type="journal article" date="2018" name="Mol. Biol. Evol.">
        <title>Broad Genomic Sampling Reveals a Smut Pathogenic Ancestry of the Fungal Clade Ustilaginomycotina.</title>
        <authorList>
            <person name="Kijpornyongpan T."/>
            <person name="Mondo S.J."/>
            <person name="Barry K."/>
            <person name="Sandor L."/>
            <person name="Lee J."/>
            <person name="Lipzen A."/>
            <person name="Pangilinan J."/>
            <person name="LaButti K."/>
            <person name="Hainaut M."/>
            <person name="Henrissat B."/>
            <person name="Grigoriev I.V."/>
            <person name="Spatafora J.W."/>
            <person name="Aime M.C."/>
        </authorList>
    </citation>
    <scope>NUCLEOTIDE SEQUENCE [LARGE SCALE GENOMIC DNA]</scope>
    <source>
        <strain evidence="11 12">MCA 4658</strain>
    </source>
</reference>
<keyword evidence="8 10" id="KW-0472">Membrane</keyword>
<sequence>MSTELPKAALAEAADHREQTSSQKDPVANVHKRQVKKRRRRNASVASEEEQSSSQDVTQVKPSTEVSRADSLGGALTRALVGTLAFVFRAPVRLFRPVKLSSWSLLEAMAKRDGRSLSLRYMRQIIKREKASFLPHLLIPPLLANTAVGFALFEAYTLTEQSLLDRRLKKISERTDRTAKRPAFTPLHIVFMSGFVAGAAQCVVSAPLDNVRLVLSSRRKQHGLNPHRPHLIRWRDVARAAVLPFAPATTHERLVNRVKGTGSSANVTWRGDSSQVWSAENRKELEKTLKRWRGGVHGAGLILSLARDSVGFAAFFTVFEVSRRLAHRISRSIDRSIAYFNASSALPSSAGVEVASTGDTRTPSNHASQDVSYSGSRTKSGRIVAAFILIVGGAVGAALYELVGRPAELMRLVVWEGRKAWEEGRRSRKKGNGTTHRGALNPFKRRTGAQLGGRSKIVGGRRLANRLQEEVARVTRTGGRLSSYLDLRRSNSAGVSASRVSASRLLSRPARVKRARTKTASLTNQVSDGNIRRPKAPMVADDSHGRRRSASSMSKNLNRLAIKPRPARPLHQAPPPLSTRPTAMSLLVEHAERTSILKYTSSHRSSTTPVPVPILLLHTYFIAPFLALSSPPTIGSAPLQSRLGTDTLSKRTFASRRAPVGTSRERAPERAVRERWTLKNPVVAAPGSLKSAVAARSWGSGRVAWALRRLATPYGIGFLAWAYVSGDI</sequence>
<evidence type="ECO:0000256" key="4">
    <source>
        <dbReference type="ARBA" id="ARBA00022692"/>
    </source>
</evidence>
<feature type="compositionally biased region" description="Polar residues" evidence="9">
    <location>
        <begin position="518"/>
        <end position="528"/>
    </location>
</feature>
<dbReference type="RefSeq" id="XP_025371330.1">
    <property type="nucleotide sequence ID" value="XM_025515967.1"/>
</dbReference>
<dbReference type="InterPro" id="IPR023395">
    <property type="entry name" value="MCP_dom_sf"/>
</dbReference>
<evidence type="ECO:0000256" key="10">
    <source>
        <dbReference type="SAM" id="Phobius"/>
    </source>
</evidence>
<dbReference type="GO" id="GO:0031966">
    <property type="term" value="C:mitochondrial membrane"/>
    <property type="evidence" value="ECO:0007669"/>
    <property type="project" value="UniProtKB-SubCell"/>
</dbReference>
<evidence type="ECO:0000256" key="1">
    <source>
        <dbReference type="ARBA" id="ARBA00004225"/>
    </source>
</evidence>
<keyword evidence="6 10" id="KW-1133">Transmembrane helix</keyword>
<evidence type="ECO:0000256" key="6">
    <source>
        <dbReference type="ARBA" id="ARBA00022989"/>
    </source>
</evidence>
<comment type="similarity">
    <text evidence="2">Belongs to the mitochondrial carrier (TC 2.A.29) family.</text>
</comment>
<dbReference type="PANTHER" id="PTHR45624">
    <property type="entry name" value="MITOCHONDRIAL BASIC AMINO ACIDS TRANSPORTER-RELATED"/>
    <property type="match status" value="1"/>
</dbReference>
<name>A0A316W309_9BASI</name>
<keyword evidence="7" id="KW-0496">Mitochondrion</keyword>
<keyword evidence="4 10" id="KW-0812">Transmembrane</keyword>
<dbReference type="GO" id="GO:0000064">
    <property type="term" value="F:L-ornithine transmembrane transporter activity"/>
    <property type="evidence" value="ECO:0007669"/>
    <property type="project" value="TreeGrafter"/>
</dbReference>
<dbReference type="Gene3D" id="1.50.40.10">
    <property type="entry name" value="Mitochondrial carrier domain"/>
    <property type="match status" value="1"/>
</dbReference>
<dbReference type="AlphaFoldDB" id="A0A316W309"/>
<protein>
    <recommendedName>
        <fullName evidence="13">Mitochondrial carrier</fullName>
    </recommendedName>
</protein>
<feature type="compositionally biased region" description="Basic residues" evidence="9">
    <location>
        <begin position="30"/>
        <end position="42"/>
    </location>
</feature>
<gene>
    <name evidence="11" type="ORF">IE81DRAFT_345874</name>
</gene>
<dbReference type="Proteomes" id="UP000245783">
    <property type="component" value="Unassembled WGS sequence"/>
</dbReference>
<dbReference type="GeneID" id="37037837"/>
<feature type="transmembrane region" description="Helical" evidence="10">
    <location>
        <begin position="187"/>
        <end position="208"/>
    </location>
</feature>
<comment type="subcellular location">
    <subcellularLocation>
        <location evidence="1">Mitochondrion membrane</location>
        <topology evidence="1">Multi-pass membrane protein</topology>
    </subcellularLocation>
</comment>
<dbReference type="OrthoDB" id="3364892at2759"/>